<dbReference type="OrthoDB" id="2497338at2759"/>
<feature type="region of interest" description="Disordered" evidence="1">
    <location>
        <begin position="40"/>
        <end position="90"/>
    </location>
</feature>
<keyword evidence="3" id="KW-1185">Reference proteome</keyword>
<sequence length="449" mass="51266">MQEDLNDLKEMIRLRVDGGQILILEWEEKINSKVPERERQRMMEQNEVEEEGDDEEEVGKGLMANGSKRRKVSDQADSLGLTKGRGTMKSGLMNKQQKKALNHLLPPTLPISFNSQQLHSTSSPLHSDGSNSSHHHPTLSLDPSHRIEELDIFKPTQSIPRHSQYPETYQPTQDFLNQSFINPFQSNLSHLPPTNLLAVSMGLSFALGSVYHYYQMKAFTSPLYTPSTTTNPPSDDLTTYHPDSCGHHRVGFGKLGVLDRGLMRAGIETVSMASMVFVLLVLLKPEFLLSFMKPSYRLSSCTKTKNQKKKKDLVKQEEEDDDRVIDEDDYKSLMKRVDGQIGMLGFGVECFKGLGQLSIFLGFPQFLFLSSLRISLGYEKEKKKKIKIWLRIAELESLNGLNQVSFFCRFLTALKLFNLIDWKMEKQVEGNQRNQEVIRLMIILSLHLR</sequence>
<evidence type="ECO:0000313" key="3">
    <source>
        <dbReference type="Proteomes" id="UP000001072"/>
    </source>
</evidence>
<evidence type="ECO:0000313" key="2">
    <source>
        <dbReference type="EMBL" id="EGG07862.1"/>
    </source>
</evidence>
<dbReference type="AlphaFoldDB" id="F4RHQ1"/>
<feature type="compositionally biased region" description="Acidic residues" evidence="1">
    <location>
        <begin position="46"/>
        <end position="57"/>
    </location>
</feature>
<evidence type="ECO:0000256" key="1">
    <source>
        <dbReference type="SAM" id="MobiDB-lite"/>
    </source>
</evidence>
<dbReference type="RefSeq" id="XP_007408627.1">
    <property type="nucleotide sequence ID" value="XM_007408565.1"/>
</dbReference>
<dbReference type="HOGENOM" id="CLU_610557_0_0_1"/>
<dbReference type="GeneID" id="18932944"/>
<reference evidence="3" key="1">
    <citation type="journal article" date="2011" name="Proc. Natl. Acad. Sci. U.S.A.">
        <title>Obligate biotrophy features unraveled by the genomic analysis of rust fungi.</title>
        <authorList>
            <person name="Duplessis S."/>
            <person name="Cuomo C.A."/>
            <person name="Lin Y.-C."/>
            <person name="Aerts A."/>
            <person name="Tisserant E."/>
            <person name="Veneault-Fourrey C."/>
            <person name="Joly D.L."/>
            <person name="Hacquard S."/>
            <person name="Amselem J."/>
            <person name="Cantarel B.L."/>
            <person name="Chiu R."/>
            <person name="Coutinho P.M."/>
            <person name="Feau N."/>
            <person name="Field M."/>
            <person name="Frey P."/>
            <person name="Gelhaye E."/>
            <person name="Goldberg J."/>
            <person name="Grabherr M.G."/>
            <person name="Kodira C.D."/>
            <person name="Kohler A."/>
            <person name="Kuees U."/>
            <person name="Lindquist E.A."/>
            <person name="Lucas S.M."/>
            <person name="Mago R."/>
            <person name="Mauceli E."/>
            <person name="Morin E."/>
            <person name="Murat C."/>
            <person name="Pangilinan J.L."/>
            <person name="Park R."/>
            <person name="Pearson M."/>
            <person name="Quesneville H."/>
            <person name="Rouhier N."/>
            <person name="Sakthikumar S."/>
            <person name="Salamov A.A."/>
            <person name="Schmutz J."/>
            <person name="Selles B."/>
            <person name="Shapiro H."/>
            <person name="Tanguay P."/>
            <person name="Tuskan G.A."/>
            <person name="Henrissat B."/>
            <person name="Van de Peer Y."/>
            <person name="Rouze P."/>
            <person name="Ellis J.G."/>
            <person name="Dodds P.N."/>
            <person name="Schein J.E."/>
            <person name="Zhong S."/>
            <person name="Hamelin R.C."/>
            <person name="Grigoriev I.V."/>
            <person name="Szabo L.J."/>
            <person name="Martin F."/>
        </authorList>
    </citation>
    <scope>NUCLEOTIDE SEQUENCE [LARGE SCALE GENOMIC DNA]</scope>
    <source>
        <strain evidence="3">98AG31 / pathotype 3-4-7</strain>
    </source>
</reference>
<accession>F4RHQ1</accession>
<dbReference type="VEuPathDB" id="FungiDB:MELLADRAFT_77436"/>
<dbReference type="Proteomes" id="UP000001072">
    <property type="component" value="Unassembled WGS sequence"/>
</dbReference>
<proteinExistence type="predicted"/>
<dbReference type="KEGG" id="mlr:MELLADRAFT_77436"/>
<feature type="region of interest" description="Disordered" evidence="1">
    <location>
        <begin position="106"/>
        <end position="142"/>
    </location>
</feature>
<feature type="non-terminal residue" evidence="2">
    <location>
        <position position="449"/>
    </location>
</feature>
<gene>
    <name evidence="2" type="ORF">MELLADRAFT_77436</name>
</gene>
<organism evidence="3">
    <name type="scientific">Melampsora larici-populina (strain 98AG31 / pathotype 3-4-7)</name>
    <name type="common">Poplar leaf rust fungus</name>
    <dbReference type="NCBI Taxonomy" id="747676"/>
    <lineage>
        <taxon>Eukaryota</taxon>
        <taxon>Fungi</taxon>
        <taxon>Dikarya</taxon>
        <taxon>Basidiomycota</taxon>
        <taxon>Pucciniomycotina</taxon>
        <taxon>Pucciniomycetes</taxon>
        <taxon>Pucciniales</taxon>
        <taxon>Melampsoraceae</taxon>
        <taxon>Melampsora</taxon>
    </lineage>
</organism>
<dbReference type="EMBL" id="GL883102">
    <property type="protein sequence ID" value="EGG07862.1"/>
    <property type="molecule type" value="Genomic_DNA"/>
</dbReference>
<name>F4RHQ1_MELLP</name>
<protein>
    <submittedName>
        <fullName evidence="2">Uncharacterized protein</fullName>
    </submittedName>
</protein>
<dbReference type="STRING" id="747676.F4RHQ1"/>
<feature type="compositionally biased region" description="Polar residues" evidence="1">
    <location>
        <begin position="111"/>
        <end position="132"/>
    </location>
</feature>
<dbReference type="InParanoid" id="F4RHQ1"/>